<name>A0A2T6ZFK9_TUBBO</name>
<sequence length="132" mass="14013">MTDLYGTSSKKSLAAGIAVGAVFLFLFIVGLGVMLWYYFRAKPGSQIDSLYPRDVESVRTFIPSSTTAIAVGWNEKVLPTTTSSSEENLGSGRGAGEQLEAPRAAVSRHSSASDMSQSLSGLRPVEPVAVVR</sequence>
<feature type="compositionally biased region" description="Polar residues" evidence="1">
    <location>
        <begin position="108"/>
        <end position="120"/>
    </location>
</feature>
<dbReference type="AlphaFoldDB" id="A0A2T6ZFK9"/>
<dbReference type="OrthoDB" id="5400597at2759"/>
<accession>A0A2T6ZFK9</accession>
<feature type="region of interest" description="Disordered" evidence="1">
    <location>
        <begin position="80"/>
        <end position="120"/>
    </location>
</feature>
<evidence type="ECO:0000256" key="2">
    <source>
        <dbReference type="SAM" id="Phobius"/>
    </source>
</evidence>
<reference evidence="3 4" key="1">
    <citation type="submission" date="2017-04" db="EMBL/GenBank/DDBJ databases">
        <title>Draft genome sequence of Tuber borchii Vittad., a whitish edible truffle.</title>
        <authorList>
            <consortium name="DOE Joint Genome Institute"/>
            <person name="Murat C."/>
            <person name="Kuo A."/>
            <person name="Barry K.W."/>
            <person name="Clum A."/>
            <person name="Dockter R.B."/>
            <person name="Fauchery L."/>
            <person name="Iotti M."/>
            <person name="Kohler A."/>
            <person name="Labutti K."/>
            <person name="Lindquist E.A."/>
            <person name="Lipzen A."/>
            <person name="Ohm R.A."/>
            <person name="Wang M."/>
            <person name="Grigoriev I.V."/>
            <person name="Zambonelli A."/>
            <person name="Martin F.M."/>
        </authorList>
    </citation>
    <scope>NUCLEOTIDE SEQUENCE [LARGE SCALE GENOMIC DNA]</scope>
    <source>
        <strain evidence="3 4">Tbo3840</strain>
    </source>
</reference>
<comment type="caution">
    <text evidence="3">The sequence shown here is derived from an EMBL/GenBank/DDBJ whole genome shotgun (WGS) entry which is preliminary data.</text>
</comment>
<keyword evidence="2" id="KW-0812">Transmembrane</keyword>
<organism evidence="3 4">
    <name type="scientific">Tuber borchii</name>
    <name type="common">White truffle</name>
    <dbReference type="NCBI Taxonomy" id="42251"/>
    <lineage>
        <taxon>Eukaryota</taxon>
        <taxon>Fungi</taxon>
        <taxon>Dikarya</taxon>
        <taxon>Ascomycota</taxon>
        <taxon>Pezizomycotina</taxon>
        <taxon>Pezizomycetes</taxon>
        <taxon>Pezizales</taxon>
        <taxon>Tuberaceae</taxon>
        <taxon>Tuber</taxon>
    </lineage>
</organism>
<keyword evidence="2" id="KW-1133">Transmembrane helix</keyword>
<proteinExistence type="predicted"/>
<feature type="transmembrane region" description="Helical" evidence="2">
    <location>
        <begin position="12"/>
        <end position="39"/>
    </location>
</feature>
<evidence type="ECO:0000313" key="4">
    <source>
        <dbReference type="Proteomes" id="UP000244722"/>
    </source>
</evidence>
<protein>
    <submittedName>
        <fullName evidence="3">Uncharacterized protein</fullName>
    </submittedName>
</protein>
<evidence type="ECO:0000313" key="3">
    <source>
        <dbReference type="EMBL" id="PUU74275.1"/>
    </source>
</evidence>
<dbReference type="EMBL" id="NESQ01000309">
    <property type="protein sequence ID" value="PUU74275.1"/>
    <property type="molecule type" value="Genomic_DNA"/>
</dbReference>
<keyword evidence="2" id="KW-0472">Membrane</keyword>
<keyword evidence="4" id="KW-1185">Reference proteome</keyword>
<evidence type="ECO:0000256" key="1">
    <source>
        <dbReference type="SAM" id="MobiDB-lite"/>
    </source>
</evidence>
<gene>
    <name evidence="3" type="ORF">B9Z19DRAFT_463673</name>
</gene>
<dbReference type="Proteomes" id="UP000244722">
    <property type="component" value="Unassembled WGS sequence"/>
</dbReference>